<feature type="region of interest" description="Disordered" evidence="1">
    <location>
        <begin position="1"/>
        <end position="35"/>
    </location>
</feature>
<dbReference type="EMBL" id="MT143321">
    <property type="protein sequence ID" value="QJA95522.1"/>
    <property type="molecule type" value="Genomic_DNA"/>
</dbReference>
<evidence type="ECO:0000313" key="3">
    <source>
        <dbReference type="EMBL" id="QJA95522.1"/>
    </source>
</evidence>
<dbReference type="AlphaFoldDB" id="A0A6M3LPS9"/>
<name>A0A6M3LPS9_9ZZZZ</name>
<proteinExistence type="predicted"/>
<accession>A0A6M3LPS9</accession>
<feature type="transmembrane region" description="Helical" evidence="2">
    <location>
        <begin position="111"/>
        <end position="129"/>
    </location>
</feature>
<evidence type="ECO:0000256" key="1">
    <source>
        <dbReference type="SAM" id="MobiDB-lite"/>
    </source>
</evidence>
<keyword evidence="2" id="KW-1133">Transmembrane helix</keyword>
<sequence>MVTLDKATADAVKQTKSELRAKASHRRQLSRNTARKRAAIAVTQSRQQAHVAAIQARGTETRSALAQREVYRSVHRQQAQGDISAAKGAARNAQIRSTVGSVATPSSDSNLIMVTMFVIAGLIVSYILVTNPSTTSWLGGLGNTLHAFSSNKPLFTATAKGT</sequence>
<protein>
    <submittedName>
        <fullName evidence="3">Uncharacterized protein</fullName>
    </submittedName>
</protein>
<feature type="compositionally biased region" description="Basic residues" evidence="1">
    <location>
        <begin position="22"/>
        <end position="35"/>
    </location>
</feature>
<keyword evidence="2" id="KW-0472">Membrane</keyword>
<organism evidence="3">
    <name type="scientific">viral metagenome</name>
    <dbReference type="NCBI Taxonomy" id="1070528"/>
    <lineage>
        <taxon>unclassified sequences</taxon>
        <taxon>metagenomes</taxon>
        <taxon>organismal metagenomes</taxon>
    </lineage>
</organism>
<reference evidence="3" key="1">
    <citation type="submission" date="2020-03" db="EMBL/GenBank/DDBJ databases">
        <title>The deep terrestrial virosphere.</title>
        <authorList>
            <person name="Holmfeldt K."/>
            <person name="Nilsson E."/>
            <person name="Simone D."/>
            <person name="Lopez-Fernandez M."/>
            <person name="Wu X."/>
            <person name="de Brujin I."/>
            <person name="Lundin D."/>
            <person name="Andersson A."/>
            <person name="Bertilsson S."/>
            <person name="Dopson M."/>
        </authorList>
    </citation>
    <scope>NUCLEOTIDE SEQUENCE</scope>
    <source>
        <strain evidence="3">MM415B05316</strain>
    </source>
</reference>
<gene>
    <name evidence="3" type="ORF">MM415B05316_0005</name>
</gene>
<evidence type="ECO:0000256" key="2">
    <source>
        <dbReference type="SAM" id="Phobius"/>
    </source>
</evidence>
<keyword evidence="2" id="KW-0812">Transmembrane</keyword>